<evidence type="ECO:0000256" key="2">
    <source>
        <dbReference type="ARBA" id="ARBA00022475"/>
    </source>
</evidence>
<feature type="transmembrane region" description="Helical" evidence="6">
    <location>
        <begin position="373"/>
        <end position="397"/>
    </location>
</feature>
<dbReference type="EMBL" id="UOET01000112">
    <property type="protein sequence ID" value="VAW27440.1"/>
    <property type="molecule type" value="Genomic_DNA"/>
</dbReference>
<dbReference type="GO" id="GO:0005886">
    <property type="term" value="C:plasma membrane"/>
    <property type="evidence" value="ECO:0007669"/>
    <property type="project" value="TreeGrafter"/>
</dbReference>
<evidence type="ECO:0000256" key="1">
    <source>
        <dbReference type="ARBA" id="ARBA00004651"/>
    </source>
</evidence>
<dbReference type="InterPro" id="IPR003838">
    <property type="entry name" value="ABC3_permease_C"/>
</dbReference>
<keyword evidence="4 6" id="KW-1133">Transmembrane helix</keyword>
<feature type="domain" description="ABC3 transporter permease C-terminal" evidence="7">
    <location>
        <begin position="282"/>
        <end position="386"/>
    </location>
</feature>
<sequence>MNSIIIVLKRLRYQKLTVWLRIISMGVGMASALVLFYIALNELSTDNFYPDKNRIYEVFDNFRSPDYSGISASLEQPVVPAMMTDFPQVKYGTVVYNNNKTTFKVNESFIEAQTLYADSLFFKVFERRFVARSRKNILQLKNTAVITRKLAGKLYGNSQNALGKMIYLNGTRPIQINAVIENWPPNSGFKAEVIISFATLKDEHRLYMGWDGGDSFQGFVKLVKNVHPYKIEKALPAFLRKHYDVDAEEAKGFFSTYQLIPLPKATFIIHPDKKVIYSIMVFIGILIFGLVCFNSLLLILAGYRKFIKEIAIHRALGASSPDIQKLIFNEAVFYMIASAIVTILFILLINPFIETNFQFGIIEAFTNRSFQLVFLLVFVVAFVVIYIVPVRWSIGYFMSSQKTTSFYKPLINTNLQRALLTIQIGISLFLFIFLFFIYSQFNYIRHFNKGYDSNHLIYIELQNKPLYTKDQVIKSEIAKMPNVLSVCLSDDIPLYGLSGNSFSSDPDGKNAKIVRNLFVDKDFFTTLKMKLEGPGFSHTVTRENGVVITRSAAKLFNLTNPVGKFLYRGRPIEIKGVVPDFVSGSLHSAMQPVVFSRYDKPSVYSIVTV</sequence>
<evidence type="ECO:0000259" key="7">
    <source>
        <dbReference type="Pfam" id="PF02687"/>
    </source>
</evidence>
<dbReference type="Pfam" id="PF02687">
    <property type="entry name" value="FtsX"/>
    <property type="match status" value="1"/>
</dbReference>
<keyword evidence="5 6" id="KW-0472">Membrane</keyword>
<name>A0A3B0UE91_9ZZZZ</name>
<keyword evidence="2" id="KW-1003">Cell membrane</keyword>
<gene>
    <name evidence="8" type="ORF">MNBD_BACTEROID07-1416</name>
</gene>
<dbReference type="InterPro" id="IPR050250">
    <property type="entry name" value="Macrolide_Exporter_MacB"/>
</dbReference>
<feature type="transmembrane region" description="Helical" evidence="6">
    <location>
        <begin position="418"/>
        <end position="438"/>
    </location>
</feature>
<feature type="transmembrane region" description="Helical" evidence="6">
    <location>
        <begin position="331"/>
        <end position="353"/>
    </location>
</feature>
<dbReference type="PANTHER" id="PTHR30572">
    <property type="entry name" value="MEMBRANE COMPONENT OF TRANSPORTER-RELATED"/>
    <property type="match status" value="1"/>
</dbReference>
<feature type="transmembrane region" description="Helical" evidence="6">
    <location>
        <begin position="18"/>
        <end position="40"/>
    </location>
</feature>
<dbReference type="AlphaFoldDB" id="A0A3B0UE91"/>
<evidence type="ECO:0000256" key="3">
    <source>
        <dbReference type="ARBA" id="ARBA00022692"/>
    </source>
</evidence>
<evidence type="ECO:0000256" key="5">
    <source>
        <dbReference type="ARBA" id="ARBA00023136"/>
    </source>
</evidence>
<dbReference type="GO" id="GO:0022857">
    <property type="term" value="F:transmembrane transporter activity"/>
    <property type="evidence" value="ECO:0007669"/>
    <property type="project" value="TreeGrafter"/>
</dbReference>
<evidence type="ECO:0000256" key="6">
    <source>
        <dbReference type="SAM" id="Phobius"/>
    </source>
</evidence>
<comment type="subcellular location">
    <subcellularLocation>
        <location evidence="1">Cell membrane</location>
        <topology evidence="1">Multi-pass membrane protein</topology>
    </subcellularLocation>
</comment>
<keyword evidence="3 6" id="KW-0812">Transmembrane</keyword>
<proteinExistence type="predicted"/>
<evidence type="ECO:0000256" key="4">
    <source>
        <dbReference type="ARBA" id="ARBA00022989"/>
    </source>
</evidence>
<feature type="non-terminal residue" evidence="8">
    <location>
        <position position="609"/>
    </location>
</feature>
<protein>
    <recommendedName>
        <fullName evidence="7">ABC3 transporter permease C-terminal domain-containing protein</fullName>
    </recommendedName>
</protein>
<organism evidence="8">
    <name type="scientific">hydrothermal vent metagenome</name>
    <dbReference type="NCBI Taxonomy" id="652676"/>
    <lineage>
        <taxon>unclassified sequences</taxon>
        <taxon>metagenomes</taxon>
        <taxon>ecological metagenomes</taxon>
    </lineage>
</organism>
<dbReference type="PANTHER" id="PTHR30572:SF18">
    <property type="entry name" value="ABC-TYPE MACROLIDE FAMILY EXPORT SYSTEM PERMEASE COMPONENT 2"/>
    <property type="match status" value="1"/>
</dbReference>
<feature type="transmembrane region" description="Helical" evidence="6">
    <location>
        <begin position="275"/>
        <end position="300"/>
    </location>
</feature>
<reference evidence="8" key="1">
    <citation type="submission" date="2018-06" db="EMBL/GenBank/DDBJ databases">
        <authorList>
            <person name="Zhirakovskaya E."/>
        </authorList>
    </citation>
    <scope>NUCLEOTIDE SEQUENCE</scope>
</reference>
<evidence type="ECO:0000313" key="8">
    <source>
        <dbReference type="EMBL" id="VAW27440.1"/>
    </source>
</evidence>
<accession>A0A3B0UE91</accession>